<dbReference type="GO" id="GO:0031261">
    <property type="term" value="C:DNA replication preinitiation complex"/>
    <property type="evidence" value="ECO:0007669"/>
    <property type="project" value="TreeGrafter"/>
</dbReference>
<reference evidence="3" key="1">
    <citation type="journal article" date="2017" name="Nat. Commun.">
        <title>The North American bullfrog draft genome provides insight into hormonal regulation of long noncoding RNA.</title>
        <authorList>
            <person name="Hammond S.A."/>
            <person name="Warren R.L."/>
            <person name="Vandervalk B.P."/>
            <person name="Kucuk E."/>
            <person name="Khan H."/>
            <person name="Gibb E.A."/>
            <person name="Pandoh P."/>
            <person name="Kirk H."/>
            <person name="Zhao Y."/>
            <person name="Jones M."/>
            <person name="Mungall A.J."/>
            <person name="Coope R."/>
            <person name="Pleasance S."/>
            <person name="Moore R.A."/>
            <person name="Holt R.A."/>
            <person name="Round J.M."/>
            <person name="Ohora S."/>
            <person name="Walle B.V."/>
            <person name="Veldhoen N."/>
            <person name="Helbing C.C."/>
            <person name="Birol I."/>
        </authorList>
    </citation>
    <scope>NUCLEOTIDE SEQUENCE [LARGE SCALE GENOMIC DNA]</scope>
</reference>
<accession>A0A2G9PHP6</accession>
<dbReference type="Pfam" id="PF18137">
    <property type="entry name" value="WHD_ORC"/>
    <property type="match status" value="1"/>
</dbReference>
<feature type="domain" description="Origin recognition complex subunit 3 winged helix C-terminal" evidence="1">
    <location>
        <begin position="32"/>
        <end position="98"/>
    </location>
</feature>
<dbReference type="PANTHER" id="PTHR12748">
    <property type="entry name" value="ORIGIN RECOGNITION COMPLEX SUBUNIT 3"/>
    <property type="match status" value="1"/>
</dbReference>
<evidence type="ECO:0000313" key="3">
    <source>
        <dbReference type="Proteomes" id="UP000228934"/>
    </source>
</evidence>
<feature type="non-terminal residue" evidence="2">
    <location>
        <position position="1"/>
    </location>
</feature>
<dbReference type="EMBL" id="KV922612">
    <property type="protein sequence ID" value="PIO02471.1"/>
    <property type="molecule type" value="Genomic_DNA"/>
</dbReference>
<dbReference type="GO" id="GO:0005656">
    <property type="term" value="C:nuclear pre-replicative complex"/>
    <property type="evidence" value="ECO:0007669"/>
    <property type="project" value="TreeGrafter"/>
</dbReference>
<evidence type="ECO:0000313" key="2">
    <source>
        <dbReference type="EMBL" id="PIO02471.1"/>
    </source>
</evidence>
<organism evidence="2 3">
    <name type="scientific">Aquarana catesbeiana</name>
    <name type="common">American bullfrog</name>
    <name type="synonym">Rana catesbeiana</name>
    <dbReference type="NCBI Taxonomy" id="8400"/>
    <lineage>
        <taxon>Eukaryota</taxon>
        <taxon>Metazoa</taxon>
        <taxon>Chordata</taxon>
        <taxon>Craniata</taxon>
        <taxon>Vertebrata</taxon>
        <taxon>Euteleostomi</taxon>
        <taxon>Amphibia</taxon>
        <taxon>Batrachia</taxon>
        <taxon>Anura</taxon>
        <taxon>Neobatrachia</taxon>
        <taxon>Ranoidea</taxon>
        <taxon>Ranidae</taxon>
        <taxon>Aquarana</taxon>
    </lineage>
</organism>
<feature type="non-terminal residue" evidence="2">
    <location>
        <position position="117"/>
    </location>
</feature>
<proteinExistence type="predicted"/>
<evidence type="ECO:0000259" key="1">
    <source>
        <dbReference type="Pfam" id="PF18137"/>
    </source>
</evidence>
<keyword evidence="3" id="KW-1185">Reference proteome</keyword>
<name>A0A2G9PHP6_AQUCT</name>
<dbReference type="GO" id="GO:0003688">
    <property type="term" value="F:DNA replication origin binding"/>
    <property type="evidence" value="ECO:0007669"/>
    <property type="project" value="TreeGrafter"/>
</dbReference>
<dbReference type="Proteomes" id="UP000228934">
    <property type="component" value="Unassembled WGS sequence"/>
</dbReference>
<sequence length="117" mass="13105">DYLAPPETQPLYEVVYFRAANILRKHLNALPRIALHTALNNPSSYLKSLESEGGALTSTAPDICIAYKLHLECGRLINLYDWLEAFATVVNTNDDSDSDSLQPVDEMTQYPFICLSK</sequence>
<dbReference type="GO" id="GO:0006270">
    <property type="term" value="P:DNA replication initiation"/>
    <property type="evidence" value="ECO:0007669"/>
    <property type="project" value="TreeGrafter"/>
</dbReference>
<dbReference type="PANTHER" id="PTHR12748:SF0">
    <property type="entry name" value="ORIGIN RECOGNITION COMPLEX SUBUNIT 3"/>
    <property type="match status" value="1"/>
</dbReference>
<gene>
    <name evidence="2" type="ORF">AB205_0054820</name>
</gene>
<protein>
    <recommendedName>
        <fullName evidence="1">Origin recognition complex subunit 3 winged helix C-terminal domain-containing protein</fullName>
    </recommendedName>
</protein>
<dbReference type="InterPro" id="IPR040855">
    <property type="entry name" value="ORC_WH_C"/>
</dbReference>
<dbReference type="InterPro" id="IPR020795">
    <property type="entry name" value="ORC3"/>
</dbReference>
<dbReference type="GO" id="GO:0005664">
    <property type="term" value="C:nuclear origin of replication recognition complex"/>
    <property type="evidence" value="ECO:0007669"/>
    <property type="project" value="InterPro"/>
</dbReference>
<dbReference type="CDD" id="cd20704">
    <property type="entry name" value="Orc3"/>
    <property type="match status" value="1"/>
</dbReference>
<dbReference type="OrthoDB" id="10265211at2759"/>
<dbReference type="AlphaFoldDB" id="A0A2G9PHP6"/>